<evidence type="ECO:0000256" key="4">
    <source>
        <dbReference type="ARBA" id="ARBA00023002"/>
    </source>
</evidence>
<dbReference type="PRINTS" id="PR00420">
    <property type="entry name" value="RNGMNOXGNASE"/>
</dbReference>
<evidence type="ECO:0000313" key="7">
    <source>
        <dbReference type="EMBL" id="PFH50120.1"/>
    </source>
</evidence>
<evidence type="ECO:0000256" key="3">
    <source>
        <dbReference type="ARBA" id="ARBA00022827"/>
    </source>
</evidence>
<protein>
    <recommendedName>
        <fullName evidence="6">FAD-binding domain-containing protein</fullName>
    </recommendedName>
</protein>
<dbReference type="Gene3D" id="3.50.50.60">
    <property type="entry name" value="FAD/NAD(P)-binding domain"/>
    <property type="match status" value="1"/>
</dbReference>
<dbReference type="PANTHER" id="PTHR43747">
    <property type="entry name" value="FAD-BINDING PROTEIN"/>
    <property type="match status" value="1"/>
</dbReference>
<dbReference type="OrthoDB" id="3340390at2759"/>
<gene>
    <name evidence="7" type="ORF">AMATHDRAFT_61783</name>
</gene>
<organism evidence="7 8">
    <name type="scientific">Amanita thiersii Skay4041</name>
    <dbReference type="NCBI Taxonomy" id="703135"/>
    <lineage>
        <taxon>Eukaryota</taxon>
        <taxon>Fungi</taxon>
        <taxon>Dikarya</taxon>
        <taxon>Basidiomycota</taxon>
        <taxon>Agaricomycotina</taxon>
        <taxon>Agaricomycetes</taxon>
        <taxon>Agaricomycetidae</taxon>
        <taxon>Agaricales</taxon>
        <taxon>Pluteineae</taxon>
        <taxon>Amanitaceae</taxon>
        <taxon>Amanita</taxon>
    </lineage>
</organism>
<evidence type="ECO:0000256" key="1">
    <source>
        <dbReference type="ARBA" id="ARBA00005706"/>
    </source>
</evidence>
<dbReference type="SUPFAM" id="SSF51905">
    <property type="entry name" value="FAD/NAD(P)-binding domain"/>
    <property type="match status" value="1"/>
</dbReference>
<dbReference type="Pfam" id="PF01494">
    <property type="entry name" value="FAD_binding_3"/>
    <property type="match status" value="1"/>
</dbReference>
<dbReference type="Proteomes" id="UP000242287">
    <property type="component" value="Unassembled WGS sequence"/>
</dbReference>
<evidence type="ECO:0000256" key="2">
    <source>
        <dbReference type="ARBA" id="ARBA00022630"/>
    </source>
</evidence>
<dbReference type="InterPro" id="IPR036188">
    <property type="entry name" value="FAD/NAD-bd_sf"/>
</dbReference>
<dbReference type="EMBL" id="KZ302011">
    <property type="protein sequence ID" value="PFH50120.1"/>
    <property type="molecule type" value="Genomic_DNA"/>
</dbReference>
<keyword evidence="4" id="KW-0560">Oxidoreductase</keyword>
<keyword evidence="8" id="KW-1185">Reference proteome</keyword>
<dbReference type="GO" id="GO:0044550">
    <property type="term" value="P:secondary metabolite biosynthetic process"/>
    <property type="evidence" value="ECO:0007669"/>
    <property type="project" value="UniProtKB-ARBA"/>
</dbReference>
<dbReference type="InterPro" id="IPR002938">
    <property type="entry name" value="FAD-bd"/>
</dbReference>
<dbReference type="InterPro" id="IPR050816">
    <property type="entry name" value="Flavin-dep_Halogenase_NPB"/>
</dbReference>
<evidence type="ECO:0000259" key="6">
    <source>
        <dbReference type="Pfam" id="PF01494"/>
    </source>
</evidence>
<dbReference type="AlphaFoldDB" id="A0A2A9NQY2"/>
<dbReference type="STRING" id="703135.A0A2A9NQY2"/>
<evidence type="ECO:0000313" key="8">
    <source>
        <dbReference type="Proteomes" id="UP000242287"/>
    </source>
</evidence>
<reference evidence="7 8" key="1">
    <citation type="submission" date="2014-02" db="EMBL/GenBank/DDBJ databases">
        <title>Transposable element dynamics among asymbiotic and ectomycorrhizal Amanita fungi.</title>
        <authorList>
            <consortium name="DOE Joint Genome Institute"/>
            <person name="Hess J."/>
            <person name="Skrede I."/>
            <person name="Wolfe B."/>
            <person name="LaButti K."/>
            <person name="Ohm R.A."/>
            <person name="Grigoriev I.V."/>
            <person name="Pringle A."/>
        </authorList>
    </citation>
    <scope>NUCLEOTIDE SEQUENCE [LARGE SCALE GENOMIC DNA]</scope>
    <source>
        <strain evidence="7 8">SKay4041</strain>
    </source>
</reference>
<dbReference type="GO" id="GO:0140907">
    <property type="term" value="F:flavin-dependent halogenase activity"/>
    <property type="evidence" value="ECO:0007669"/>
    <property type="project" value="UniProtKB-ARBA"/>
</dbReference>
<dbReference type="PANTHER" id="PTHR43747:SF5">
    <property type="entry name" value="FAD-BINDING DOMAIN-CONTAINING PROTEIN"/>
    <property type="match status" value="1"/>
</dbReference>
<keyword evidence="2" id="KW-0285">Flavoprotein</keyword>
<name>A0A2A9NQY2_9AGAR</name>
<comment type="similarity">
    <text evidence="1">Belongs to the flavin-dependent halogenase family.</text>
</comment>
<keyword evidence="3" id="KW-0274">FAD</keyword>
<proteinExistence type="inferred from homology"/>
<accession>A0A2A9NQY2</accession>
<feature type="domain" description="FAD-binding" evidence="6">
    <location>
        <begin position="8"/>
        <end position="351"/>
    </location>
</feature>
<evidence type="ECO:0000256" key="5">
    <source>
        <dbReference type="ARBA" id="ARBA00049364"/>
    </source>
</evidence>
<dbReference type="GO" id="GO:0071949">
    <property type="term" value="F:FAD binding"/>
    <property type="evidence" value="ECO:0007669"/>
    <property type="project" value="InterPro"/>
</dbReference>
<sequence length="519" mass="57270">MDTVPSSTTVLVIGGGPGGSYTASVLSREGFDVTLLEAVKHPRYHVGEGMLPSMRHFLRFVDMEEEFHNHGFKHKPGATFKLHHSTPETFTDFSTLGPSRTTWNVIRSEADEMLLRNASRQGVKVFEETRVTSIDFEGDPATSRPIAADWTNKKGESGKIKFEWLVDASGRAGIMSTKYLKNRNFREGLRNIATWGYWRNVKIYAEGTKRSNAPWFEAMTDGLGWAWLIPLHDGTTSIGIAMHQNVSDMKKKNHPGGKPSLTEHYLDQIKFLPGVLELLGEQGELVPGSVKSSTDYSYSASRYSGDHFRIAGDAASFVDPFFASGVHIAMTGALSAATTICASAKGQVTESEAQHWHDAKVGICHTRFLIVVLSAYKQMQSQNRPVLSDVSEDNFDRAFSLFRPIIQGAADTTNKLTEEELEGMLDFCMHLFDPGEHAGVAQRLQPDLLALHGPVMGSAELDKALPPEDVEAKKFLSRFNALKILRNDTSPESFGTEAVDGYTVQFERGHLGLVKAPST</sequence>
<comment type="catalytic activity">
    <reaction evidence="5">
        <text>melleolide F + FADH2 + chloride + O2 = 6'-chloromelleolide F + FAD + 2 H2O + H(+)</text>
        <dbReference type="Rhea" id="RHEA:67160"/>
        <dbReference type="ChEBI" id="CHEBI:15377"/>
        <dbReference type="ChEBI" id="CHEBI:15378"/>
        <dbReference type="ChEBI" id="CHEBI:15379"/>
        <dbReference type="ChEBI" id="CHEBI:17996"/>
        <dbReference type="ChEBI" id="CHEBI:57692"/>
        <dbReference type="ChEBI" id="CHEBI:58307"/>
        <dbReference type="ChEBI" id="CHEBI:167712"/>
        <dbReference type="ChEBI" id="CHEBI:167713"/>
    </reaction>
    <physiologicalReaction direction="left-to-right" evidence="5">
        <dbReference type="Rhea" id="RHEA:67161"/>
    </physiologicalReaction>
</comment>